<evidence type="ECO:0000256" key="4">
    <source>
        <dbReference type="PROSITE-ProRule" id="PRU00510"/>
    </source>
</evidence>
<dbReference type="SUPFAM" id="SSF57716">
    <property type="entry name" value="Glucocorticoid receptor-like (DNA-binding domain)"/>
    <property type="match status" value="1"/>
</dbReference>
<dbReference type="GO" id="GO:0008270">
    <property type="term" value="F:zinc ion binding"/>
    <property type="evidence" value="ECO:0007669"/>
    <property type="project" value="UniProtKB-KW"/>
</dbReference>
<evidence type="ECO:0000256" key="3">
    <source>
        <dbReference type="ARBA" id="ARBA00022833"/>
    </source>
</evidence>
<evidence type="ECO:0000259" key="6">
    <source>
        <dbReference type="Pfam" id="PF21173"/>
    </source>
</evidence>
<feature type="zinc finger region" description="dksA C4-type" evidence="4">
    <location>
        <begin position="117"/>
        <end position="141"/>
    </location>
</feature>
<keyword evidence="2" id="KW-0863">Zinc-finger</keyword>
<dbReference type="EMBL" id="CYTW01000002">
    <property type="protein sequence ID" value="CUK01920.1"/>
    <property type="molecule type" value="Genomic_DNA"/>
</dbReference>
<organism evidence="7 8">
    <name type="scientific">Shimia thalassica</name>
    <dbReference type="NCBI Taxonomy" id="1715693"/>
    <lineage>
        <taxon>Bacteria</taxon>
        <taxon>Pseudomonadati</taxon>
        <taxon>Pseudomonadota</taxon>
        <taxon>Alphaproteobacteria</taxon>
        <taxon>Rhodobacterales</taxon>
        <taxon>Roseobacteraceae</taxon>
    </lineage>
</organism>
<evidence type="ECO:0000256" key="1">
    <source>
        <dbReference type="ARBA" id="ARBA00022723"/>
    </source>
</evidence>
<keyword evidence="8" id="KW-1185">Reference proteome</keyword>
<dbReference type="Proteomes" id="UP000051870">
    <property type="component" value="Unassembled WGS sequence"/>
</dbReference>
<evidence type="ECO:0000313" key="8">
    <source>
        <dbReference type="Proteomes" id="UP000051870"/>
    </source>
</evidence>
<dbReference type="Pfam" id="PF21173">
    <property type="entry name" value="DksA-like_N"/>
    <property type="match status" value="1"/>
</dbReference>
<dbReference type="RefSeq" id="WP_306341228.1">
    <property type="nucleotide sequence ID" value="NZ_CANLZE010000002.1"/>
</dbReference>
<keyword evidence="3" id="KW-0862">Zinc</keyword>
<dbReference type="GeneID" id="83881530"/>
<dbReference type="PANTHER" id="PTHR33823">
    <property type="entry name" value="RNA POLYMERASE-BINDING TRANSCRIPTION FACTOR DKSA-RELATED"/>
    <property type="match status" value="1"/>
</dbReference>
<gene>
    <name evidence="7" type="ORF">PH7735_02511</name>
</gene>
<accession>A0A0P1IAL9</accession>
<evidence type="ECO:0000313" key="7">
    <source>
        <dbReference type="EMBL" id="CUK01920.1"/>
    </source>
</evidence>
<sequence length="147" mass="16014">MKNAYVATPSIQQGAGLTYIKALGGVLCEALVQLEEIAMIDLAKQKTSLLKRLSELDSRLHAIEAELEAPHSKDWEELAVEREGDEVLEQLGQSGQDEILRIRAALKRLRDGEYGICVRCGDDIAAERLNILPDAPLCNECATAVAG</sequence>
<name>A0A0P1IAL9_9RHOB</name>
<dbReference type="InterPro" id="IPR000962">
    <property type="entry name" value="Znf_DskA_TraR"/>
</dbReference>
<dbReference type="PANTHER" id="PTHR33823:SF4">
    <property type="entry name" value="GENERAL STRESS PROTEIN 16O"/>
    <property type="match status" value="1"/>
</dbReference>
<feature type="domain" description="DnaK suppressor protein-like N-terminal" evidence="6">
    <location>
        <begin position="47"/>
        <end position="109"/>
    </location>
</feature>
<evidence type="ECO:0000256" key="2">
    <source>
        <dbReference type="ARBA" id="ARBA00022771"/>
    </source>
</evidence>
<dbReference type="Gene3D" id="1.20.120.910">
    <property type="entry name" value="DksA, coiled-coil domain"/>
    <property type="match status" value="1"/>
</dbReference>
<dbReference type="AlphaFoldDB" id="A0A0P1IAL9"/>
<proteinExistence type="predicted"/>
<evidence type="ECO:0000259" key="5">
    <source>
        <dbReference type="Pfam" id="PF01258"/>
    </source>
</evidence>
<reference evidence="8" key="1">
    <citation type="submission" date="2015-09" db="EMBL/GenBank/DDBJ databases">
        <authorList>
            <person name="Rodrigo-Torres Lidia"/>
            <person name="Arahal R.David."/>
        </authorList>
    </citation>
    <scope>NUCLEOTIDE SEQUENCE [LARGE SCALE GENOMIC DNA]</scope>
    <source>
        <strain evidence="8">CECT 7735</strain>
    </source>
</reference>
<feature type="domain" description="Zinc finger DksA/TraR C4-type" evidence="5">
    <location>
        <begin position="112"/>
        <end position="143"/>
    </location>
</feature>
<dbReference type="STRING" id="1715693.PH7735_02511"/>
<dbReference type="Pfam" id="PF01258">
    <property type="entry name" value="zf-dskA_traR"/>
    <property type="match status" value="1"/>
</dbReference>
<protein>
    <submittedName>
        <fullName evidence="7">Regulatory protein, yteA family</fullName>
    </submittedName>
</protein>
<dbReference type="InterPro" id="IPR048487">
    <property type="entry name" value="DksA-like_N"/>
</dbReference>
<keyword evidence="1" id="KW-0479">Metal-binding</keyword>
<dbReference type="PROSITE" id="PS51128">
    <property type="entry name" value="ZF_DKSA_2"/>
    <property type="match status" value="1"/>
</dbReference>